<gene>
    <name evidence="8" type="ORF">FCM35_KLT05167</name>
</gene>
<dbReference type="SMART" id="SM00391">
    <property type="entry name" value="MBD"/>
    <property type="match status" value="1"/>
</dbReference>
<proteinExistence type="predicted"/>
<evidence type="ECO:0000256" key="4">
    <source>
        <dbReference type="ARBA" id="ARBA00023163"/>
    </source>
</evidence>
<evidence type="ECO:0000256" key="3">
    <source>
        <dbReference type="ARBA" id="ARBA00023125"/>
    </source>
</evidence>
<dbReference type="GO" id="GO:0003677">
    <property type="term" value="F:DNA binding"/>
    <property type="evidence" value="ECO:0007669"/>
    <property type="project" value="UniProtKB-KW"/>
</dbReference>
<dbReference type="Pfam" id="PF01429">
    <property type="entry name" value="MBD"/>
    <property type="match status" value="1"/>
</dbReference>
<dbReference type="GO" id="GO:0005634">
    <property type="term" value="C:nucleus"/>
    <property type="evidence" value="ECO:0007669"/>
    <property type="project" value="UniProtKB-SubCell"/>
</dbReference>
<evidence type="ECO:0000256" key="2">
    <source>
        <dbReference type="ARBA" id="ARBA00023015"/>
    </source>
</evidence>
<reference evidence="8" key="1">
    <citation type="submission" date="2020-01" db="EMBL/GenBank/DDBJ databases">
        <title>Genome sequence of Kobresia littledalei, the first chromosome-level genome in the family Cyperaceae.</title>
        <authorList>
            <person name="Qu G."/>
        </authorList>
    </citation>
    <scope>NUCLEOTIDE SEQUENCE</scope>
    <source>
        <strain evidence="8">C.B.Clarke</strain>
        <tissue evidence="8">Leaf</tissue>
    </source>
</reference>
<dbReference type="Proteomes" id="UP000623129">
    <property type="component" value="Unassembled WGS sequence"/>
</dbReference>
<evidence type="ECO:0000256" key="5">
    <source>
        <dbReference type="ARBA" id="ARBA00023242"/>
    </source>
</evidence>
<name>A0A833QYD2_9POAL</name>
<feature type="compositionally biased region" description="Basic and acidic residues" evidence="6">
    <location>
        <begin position="120"/>
        <end position="160"/>
    </location>
</feature>
<evidence type="ECO:0000313" key="8">
    <source>
        <dbReference type="EMBL" id="KAF3329836.1"/>
    </source>
</evidence>
<feature type="region of interest" description="Disordered" evidence="6">
    <location>
        <begin position="1"/>
        <end position="25"/>
    </location>
</feature>
<keyword evidence="9" id="KW-1185">Reference proteome</keyword>
<feature type="domain" description="MBD" evidence="7">
    <location>
        <begin position="21"/>
        <end position="91"/>
    </location>
</feature>
<comment type="caution">
    <text evidence="8">The sequence shown here is derived from an EMBL/GenBank/DDBJ whole genome shotgun (WGS) entry which is preliminary data.</text>
</comment>
<feature type="compositionally biased region" description="Basic and acidic residues" evidence="6">
    <location>
        <begin position="1"/>
        <end position="20"/>
    </location>
</feature>
<comment type="subcellular location">
    <subcellularLocation>
        <location evidence="1">Nucleus</location>
    </subcellularLocation>
</comment>
<dbReference type="PANTHER" id="PTHR33729:SF6">
    <property type="entry name" value="METHYL-CPG-BINDING DOMAIN-CONTAINING PROTEIN 11"/>
    <property type="match status" value="1"/>
</dbReference>
<evidence type="ECO:0000259" key="7">
    <source>
        <dbReference type="PROSITE" id="PS50982"/>
    </source>
</evidence>
<dbReference type="AlphaFoldDB" id="A0A833QYD2"/>
<protein>
    <submittedName>
        <fullName evidence="8">Methyl-CpG-binding domain-containing protein 11-like protein</fullName>
    </submittedName>
</protein>
<accession>A0A833QYD2</accession>
<dbReference type="SUPFAM" id="SSF54171">
    <property type="entry name" value="DNA-binding domain"/>
    <property type="match status" value="1"/>
</dbReference>
<dbReference type="Gene3D" id="3.30.890.10">
    <property type="entry name" value="Methyl-cpg-binding Protein 2, Chain A"/>
    <property type="match status" value="1"/>
</dbReference>
<keyword evidence="4" id="KW-0804">Transcription</keyword>
<sequence length="252" mass="27572">MATEEVKVVEESPSEKKVEEAEGDVSVELPAPSAWKKKVLPKKGRTPGRGDVIFIAPSGEEIKTKRQLDQYLKSNPGGPASSEFDWSTGDTPRRSVRISEKAKTTVSPEDERPKKRGRKASSEEKKREHENKDTEEKEKEADAEATDEKVDDAEPIKEAGEAVNPAAETAAPDDNSGEKVEENNEVKPGEKVEENNEVKPVEKVEENNEVKAEEKVEEKPDEPADTDTAPLENNVGGEAGPHEGSDVNGNNH</sequence>
<organism evidence="8 9">
    <name type="scientific">Carex littledalei</name>
    <dbReference type="NCBI Taxonomy" id="544730"/>
    <lineage>
        <taxon>Eukaryota</taxon>
        <taxon>Viridiplantae</taxon>
        <taxon>Streptophyta</taxon>
        <taxon>Embryophyta</taxon>
        <taxon>Tracheophyta</taxon>
        <taxon>Spermatophyta</taxon>
        <taxon>Magnoliopsida</taxon>
        <taxon>Liliopsida</taxon>
        <taxon>Poales</taxon>
        <taxon>Cyperaceae</taxon>
        <taxon>Cyperoideae</taxon>
        <taxon>Cariceae</taxon>
        <taxon>Carex</taxon>
        <taxon>Carex subgen. Euthyceras</taxon>
    </lineage>
</organism>
<dbReference type="PROSITE" id="PS50982">
    <property type="entry name" value="MBD"/>
    <property type="match status" value="1"/>
</dbReference>
<evidence type="ECO:0000313" key="9">
    <source>
        <dbReference type="Proteomes" id="UP000623129"/>
    </source>
</evidence>
<evidence type="ECO:0000256" key="6">
    <source>
        <dbReference type="SAM" id="MobiDB-lite"/>
    </source>
</evidence>
<dbReference type="InterPro" id="IPR016177">
    <property type="entry name" value="DNA-bd_dom_sf"/>
</dbReference>
<keyword evidence="3" id="KW-0238">DNA-binding</keyword>
<dbReference type="EMBL" id="SWLB01000014">
    <property type="protein sequence ID" value="KAF3329836.1"/>
    <property type="molecule type" value="Genomic_DNA"/>
</dbReference>
<keyword evidence="2" id="KW-0805">Transcription regulation</keyword>
<evidence type="ECO:0000256" key="1">
    <source>
        <dbReference type="ARBA" id="ARBA00004123"/>
    </source>
</evidence>
<feature type="compositionally biased region" description="Basic and acidic residues" evidence="6">
    <location>
        <begin position="91"/>
        <end position="113"/>
    </location>
</feature>
<dbReference type="PANTHER" id="PTHR33729">
    <property type="entry name" value="METHYL-CPG BINDING DOMAIN CONTAINING PROTEIN, EXPRESSED"/>
    <property type="match status" value="1"/>
</dbReference>
<feature type="region of interest" description="Disordered" evidence="6">
    <location>
        <begin position="70"/>
        <end position="252"/>
    </location>
</feature>
<dbReference type="OrthoDB" id="1435582at2759"/>
<keyword evidence="5" id="KW-0539">Nucleus</keyword>
<dbReference type="InterPro" id="IPR001739">
    <property type="entry name" value="Methyl_CpG_DNA-bd"/>
</dbReference>
<feature type="compositionally biased region" description="Basic and acidic residues" evidence="6">
    <location>
        <begin position="176"/>
        <end position="222"/>
    </location>
</feature>
<dbReference type="InterPro" id="IPR039622">
    <property type="entry name" value="MBD10/11"/>
</dbReference>
<dbReference type="CDD" id="cd00122">
    <property type="entry name" value="MBD"/>
    <property type="match status" value="1"/>
</dbReference>